<gene>
    <name evidence="4" type="ORF">Vafri_5481</name>
</gene>
<protein>
    <recommendedName>
        <fullName evidence="6">Peptidase M43 pregnancy-associated plasma-A domain-containing protein</fullName>
    </recommendedName>
</protein>
<organism evidence="4 5">
    <name type="scientific">Volvox africanus</name>
    <dbReference type="NCBI Taxonomy" id="51714"/>
    <lineage>
        <taxon>Eukaryota</taxon>
        <taxon>Viridiplantae</taxon>
        <taxon>Chlorophyta</taxon>
        <taxon>core chlorophytes</taxon>
        <taxon>Chlorophyceae</taxon>
        <taxon>CS clade</taxon>
        <taxon>Chlamydomonadales</taxon>
        <taxon>Volvocaceae</taxon>
        <taxon>Volvox</taxon>
    </lineage>
</organism>
<comment type="similarity">
    <text evidence="1">Belongs to the peptidase M43B family.</text>
</comment>
<dbReference type="PANTHER" id="PTHR47466:SF1">
    <property type="entry name" value="METALLOPROTEASE MEP1 (AFU_ORTHOLOGUE AFUA_1G07730)-RELATED"/>
    <property type="match status" value="1"/>
</dbReference>
<dbReference type="EMBL" id="BNCO01000006">
    <property type="protein sequence ID" value="GIL48982.1"/>
    <property type="molecule type" value="Genomic_DNA"/>
</dbReference>
<evidence type="ECO:0000256" key="3">
    <source>
        <dbReference type="SAM" id="SignalP"/>
    </source>
</evidence>
<proteinExistence type="inferred from homology"/>
<dbReference type="GO" id="GO:0008237">
    <property type="term" value="F:metallopeptidase activity"/>
    <property type="evidence" value="ECO:0007669"/>
    <property type="project" value="InterPro"/>
</dbReference>
<feature type="region of interest" description="Disordered" evidence="2">
    <location>
        <begin position="810"/>
        <end position="845"/>
    </location>
</feature>
<dbReference type="Gene3D" id="3.40.390.10">
    <property type="entry name" value="Collagenase (Catalytic Domain)"/>
    <property type="match status" value="1"/>
</dbReference>
<keyword evidence="3" id="KW-0732">Signal</keyword>
<evidence type="ECO:0000256" key="1">
    <source>
        <dbReference type="ARBA" id="ARBA00008721"/>
    </source>
</evidence>
<evidence type="ECO:0000313" key="4">
    <source>
        <dbReference type="EMBL" id="GIL48982.1"/>
    </source>
</evidence>
<accession>A0A8J4AVY6</accession>
<dbReference type="PANTHER" id="PTHR47466">
    <property type="match status" value="1"/>
</dbReference>
<comment type="caution">
    <text evidence="4">The sequence shown here is derived from an EMBL/GenBank/DDBJ whole genome shotgun (WGS) entry which is preliminary data.</text>
</comment>
<name>A0A8J4AVY6_9CHLO</name>
<dbReference type="Proteomes" id="UP000747399">
    <property type="component" value="Unassembled WGS sequence"/>
</dbReference>
<evidence type="ECO:0008006" key="6">
    <source>
        <dbReference type="Google" id="ProtNLM"/>
    </source>
</evidence>
<feature type="signal peptide" evidence="3">
    <location>
        <begin position="1"/>
        <end position="27"/>
    </location>
</feature>
<dbReference type="SUPFAM" id="SSF55486">
    <property type="entry name" value="Metalloproteases ('zincins'), catalytic domain"/>
    <property type="match status" value="1"/>
</dbReference>
<feature type="compositionally biased region" description="Pro residues" evidence="2">
    <location>
        <begin position="813"/>
        <end position="845"/>
    </location>
</feature>
<dbReference type="AlphaFoldDB" id="A0A8J4AVY6"/>
<feature type="chain" id="PRO_5035310435" description="Peptidase M43 pregnancy-associated plasma-A domain-containing protein" evidence="3">
    <location>
        <begin position="28"/>
        <end position="845"/>
    </location>
</feature>
<dbReference type="InterPro" id="IPR024079">
    <property type="entry name" value="MetalloPept_cat_dom_sf"/>
</dbReference>
<evidence type="ECO:0000256" key="2">
    <source>
        <dbReference type="SAM" id="MobiDB-lite"/>
    </source>
</evidence>
<dbReference type="PRINTS" id="PR01217">
    <property type="entry name" value="PRICHEXTENSN"/>
</dbReference>
<reference evidence="4" key="1">
    <citation type="journal article" date="2021" name="Proc. Natl. Acad. Sci. U.S.A.">
        <title>Three genomes in the algal genus Volvox reveal the fate of a haploid sex-determining region after a transition to homothallism.</title>
        <authorList>
            <person name="Yamamoto K."/>
            <person name="Hamaji T."/>
            <person name="Kawai-Toyooka H."/>
            <person name="Matsuzaki R."/>
            <person name="Takahashi F."/>
            <person name="Nishimura Y."/>
            <person name="Kawachi M."/>
            <person name="Noguchi H."/>
            <person name="Minakuchi Y."/>
            <person name="Umen J.G."/>
            <person name="Toyoda A."/>
            <person name="Nozaki H."/>
        </authorList>
    </citation>
    <scope>NUCLEOTIDE SEQUENCE</scope>
    <source>
        <strain evidence="4">NIES-3780</strain>
    </source>
</reference>
<sequence>MTLCFMMARQHLLNLFLVLSLYWVTSSLVDARADPKPIVSSASGSGAAVKAKIPFLALDDQLAAHSNEIEKIYQQVSISSAVAFHLFGAAKPLPRASGSSDDFLSCLTPKVIRLYVSLPERANSSVVRELYDLSWELYGSSSILQACFYDLYKSIGETFTWVRDNIPLRLQEVPGQPKASAMWPNIGSLELTAAVASALSSSGPLHDTAILLSSSCGLTATAFAALVPNISSVLKELHKDLPVLQSVVKKLRDFNYVPGMSVASNSAGGETPRPKAVPNRRQMQQQQSYNRIYFLPPSNFTPAPPASLPDVLIPLVFHIMLYKNPDGSIGPDESNQAATLLDGMMKQVNMMAKPSKIQFFIREVRNNPIKYPYLLFDNREIWKDAPFCKKKKCLISSSFMEPVVADWPRSINLFVTSDTTGGNSILGYSMAPGSDFHPERGFVFISWDNVASKGFNSPGSYYDGSNTILHEIFHFLGLLHSFGSSMTDTCNDDDYVIDTPVVLGPMYSTSSIYSTLISYCLDIFGSEYGGSWNRVYEAASTRQGIPEADMNAWADSCPKKPGYDELGNYMTYTPAVCLDTIGHLTPGQVQRAHYITAEINPILYAWGQYYATMVAPPSPQPSPPPDPSLSICKVSAGSCPCKSKWSFNGTQYSFCSRIDSTSDQLWCEVQNAATCSSCAKSSDQQAASSCVMPCDAGATPSVCNLGSSANSKVPPPFPPSPPPYPPPPPPRAVREDCKVALSGCACRSTWLYDNAYTYASYCSNPDGRKVLWCLVSPTCPTFATMPYQYCASNLTASYCGTGEQVYFSTVRIPSPPPSDVPMPPPPRPRLPPKPPSPRPPPPKKK</sequence>
<keyword evidence="5" id="KW-1185">Reference proteome</keyword>
<evidence type="ECO:0000313" key="5">
    <source>
        <dbReference type="Proteomes" id="UP000747399"/>
    </source>
</evidence>